<dbReference type="PANTHER" id="PTHR13754:SF13">
    <property type="entry name" value="METALLO-BETA-LACTAMASE SUPERFAMILY PROTEIN (AFU_ORTHOLOGUE AFUA_3G07630)"/>
    <property type="match status" value="1"/>
</dbReference>
<dbReference type="InterPro" id="IPR052926">
    <property type="entry name" value="Metallo-beta-lactamase_dom"/>
</dbReference>
<dbReference type="InterPro" id="IPR041712">
    <property type="entry name" value="DHPS-like_MBL-fold"/>
</dbReference>
<dbReference type="InterPro" id="IPR001279">
    <property type="entry name" value="Metallo-B-lactamas"/>
</dbReference>
<dbReference type="AlphaFoldDB" id="A0A9D1EST5"/>
<dbReference type="Pfam" id="PF00753">
    <property type="entry name" value="Lactamase_B"/>
    <property type="match status" value="1"/>
</dbReference>
<dbReference type="CDD" id="cd07713">
    <property type="entry name" value="DHPS-like_MBL-fold"/>
    <property type="match status" value="1"/>
</dbReference>
<proteinExistence type="predicted"/>
<evidence type="ECO:0000313" key="2">
    <source>
        <dbReference type="EMBL" id="HIS31569.1"/>
    </source>
</evidence>
<gene>
    <name evidence="2" type="ORF">IAB44_08515</name>
</gene>
<protein>
    <submittedName>
        <fullName evidence="2">MBL fold metallo-hydrolase</fullName>
    </submittedName>
</protein>
<dbReference type="GO" id="GO:0016740">
    <property type="term" value="F:transferase activity"/>
    <property type="evidence" value="ECO:0007669"/>
    <property type="project" value="TreeGrafter"/>
</dbReference>
<sequence>MMEVAVLIENSAMEGFACEHGLSFFIRFRGREYLLDAGSSGAFLENARRLGICMENVETCVLSHGHYDHGGGFEKFFRLNEKGKVYAQKNAFFPYFSTSGGTLHEIGIPEAVKKQRERFRLTEGPAKIGEDVFLLPHTASGLAKTGERAGLFTKRDGVLMPDAFEHEQSLIFDTEKGLVIFNSCTHAGIGAVLEEIKEAFPGRGLYAFLGGLHMKGKKNGEEICSFSEEEVQKMAARITDSGLKWLYTGHCTGEIGFTLLQKYLGGRVRRLRAGEQIALGVTSQETDPAGECRPGGR</sequence>
<feature type="domain" description="Metallo-beta-lactamase" evidence="1">
    <location>
        <begin position="20"/>
        <end position="108"/>
    </location>
</feature>
<reference evidence="2" key="1">
    <citation type="submission" date="2020-10" db="EMBL/GenBank/DDBJ databases">
        <authorList>
            <person name="Gilroy R."/>
        </authorList>
    </citation>
    <scope>NUCLEOTIDE SEQUENCE</scope>
    <source>
        <strain evidence="2">CHK190-19873</strain>
    </source>
</reference>
<dbReference type="EMBL" id="DVIQ01000043">
    <property type="protein sequence ID" value="HIS31569.1"/>
    <property type="molecule type" value="Genomic_DNA"/>
</dbReference>
<reference evidence="2" key="2">
    <citation type="journal article" date="2021" name="PeerJ">
        <title>Extensive microbial diversity within the chicken gut microbiome revealed by metagenomics and culture.</title>
        <authorList>
            <person name="Gilroy R."/>
            <person name="Ravi A."/>
            <person name="Getino M."/>
            <person name="Pursley I."/>
            <person name="Horton D.L."/>
            <person name="Alikhan N.F."/>
            <person name="Baker D."/>
            <person name="Gharbi K."/>
            <person name="Hall N."/>
            <person name="Watson M."/>
            <person name="Adriaenssens E.M."/>
            <person name="Foster-Nyarko E."/>
            <person name="Jarju S."/>
            <person name="Secka A."/>
            <person name="Antonio M."/>
            <person name="Oren A."/>
            <person name="Chaudhuri R.R."/>
            <person name="La Ragione R."/>
            <person name="Hildebrand F."/>
            <person name="Pallen M.J."/>
        </authorList>
    </citation>
    <scope>NUCLEOTIDE SEQUENCE</scope>
    <source>
        <strain evidence="2">CHK190-19873</strain>
    </source>
</reference>
<dbReference type="SUPFAM" id="SSF56281">
    <property type="entry name" value="Metallo-hydrolase/oxidoreductase"/>
    <property type="match status" value="1"/>
</dbReference>
<dbReference type="InterPro" id="IPR036866">
    <property type="entry name" value="RibonucZ/Hydroxyglut_hydro"/>
</dbReference>
<accession>A0A9D1EST5</accession>
<evidence type="ECO:0000313" key="3">
    <source>
        <dbReference type="Proteomes" id="UP000823935"/>
    </source>
</evidence>
<name>A0A9D1EST5_9FIRM</name>
<evidence type="ECO:0000259" key="1">
    <source>
        <dbReference type="Pfam" id="PF00753"/>
    </source>
</evidence>
<dbReference type="PANTHER" id="PTHR13754">
    <property type="entry name" value="METALLO-BETA-LACTAMASE SUPERFAMILY PROTEIN"/>
    <property type="match status" value="1"/>
</dbReference>
<comment type="caution">
    <text evidence="2">The sequence shown here is derived from an EMBL/GenBank/DDBJ whole genome shotgun (WGS) entry which is preliminary data.</text>
</comment>
<organism evidence="2 3">
    <name type="scientific">Candidatus Limivivens intestinipullorum</name>
    <dbReference type="NCBI Taxonomy" id="2840858"/>
    <lineage>
        <taxon>Bacteria</taxon>
        <taxon>Bacillati</taxon>
        <taxon>Bacillota</taxon>
        <taxon>Clostridia</taxon>
        <taxon>Lachnospirales</taxon>
        <taxon>Lachnospiraceae</taxon>
        <taxon>Lachnospiraceae incertae sedis</taxon>
        <taxon>Candidatus Limivivens</taxon>
    </lineage>
</organism>
<dbReference type="Gene3D" id="3.60.15.10">
    <property type="entry name" value="Ribonuclease Z/Hydroxyacylglutathione hydrolase-like"/>
    <property type="match status" value="1"/>
</dbReference>
<dbReference type="Proteomes" id="UP000823935">
    <property type="component" value="Unassembled WGS sequence"/>
</dbReference>